<dbReference type="Proteomes" id="UP000018217">
    <property type="component" value="Unassembled WGS sequence"/>
</dbReference>
<evidence type="ECO:0000313" key="1">
    <source>
        <dbReference type="EMBL" id="CCG86855.1"/>
    </source>
</evidence>
<dbReference type="STRING" id="1161919.EPIR_1490"/>
<organism evidence="1 2">
    <name type="scientific">Erwinia piriflorinigrans CFBP 5888</name>
    <dbReference type="NCBI Taxonomy" id="1161919"/>
    <lineage>
        <taxon>Bacteria</taxon>
        <taxon>Pseudomonadati</taxon>
        <taxon>Pseudomonadota</taxon>
        <taxon>Gammaproteobacteria</taxon>
        <taxon>Enterobacterales</taxon>
        <taxon>Erwiniaceae</taxon>
        <taxon>Erwinia</taxon>
    </lineage>
</organism>
<dbReference type="EMBL" id="CAHS01000014">
    <property type="protein sequence ID" value="CCG86855.1"/>
    <property type="molecule type" value="Genomic_DNA"/>
</dbReference>
<keyword evidence="2" id="KW-1185">Reference proteome</keyword>
<gene>
    <name evidence="1" type="ORF">EPIR_1490</name>
</gene>
<sequence length="62" mass="7149">MILRDATKKHSAAVKYFGSSRNIGKAIYSFICRQKKVVICPLLKIRMQARPTRYSLIMMSEV</sequence>
<proteinExistence type="predicted"/>
<reference evidence="1 2" key="1">
    <citation type="journal article" date="2013" name="Syst. Appl. Microbiol.">
        <title>Phylogenetic position and virulence apparatus of the pear flower necrosis pathogen Erwinia piriflorinigrans CFBP 5888T as assessed by comparative genomics.</title>
        <authorList>
            <person name="Smits T.H."/>
            <person name="Rezzonico F."/>
            <person name="Lopez M.M."/>
            <person name="Blom J."/>
            <person name="Goesmann A."/>
            <person name="Frey J.E."/>
            <person name="Duffy B."/>
        </authorList>
    </citation>
    <scope>NUCLEOTIDE SEQUENCE [LARGE SCALE GENOMIC DNA]</scope>
    <source>
        <strain evidence="2">CFBP5888</strain>
    </source>
</reference>
<dbReference type="AlphaFoldDB" id="V5Z751"/>
<accession>V5Z751</accession>
<comment type="caution">
    <text evidence="1">The sequence shown here is derived from an EMBL/GenBank/DDBJ whole genome shotgun (WGS) entry which is preliminary data.</text>
</comment>
<name>V5Z751_9GAMM</name>
<evidence type="ECO:0000313" key="2">
    <source>
        <dbReference type="Proteomes" id="UP000018217"/>
    </source>
</evidence>
<protein>
    <submittedName>
        <fullName evidence="1">Uncharacterized protein</fullName>
    </submittedName>
</protein>